<dbReference type="RefSeq" id="WP_004098398.1">
    <property type="nucleotide sequence ID" value="NZ_AFGF01000207.1"/>
</dbReference>
<feature type="region of interest" description="Disordered" evidence="1">
    <location>
        <begin position="61"/>
        <end position="102"/>
    </location>
</feature>
<reference evidence="2 3" key="1">
    <citation type="journal article" date="2011" name="EMBO J.">
        <title>Structural diversity of bacterial flagellar motors.</title>
        <authorList>
            <person name="Chen S."/>
            <person name="Beeby M."/>
            <person name="Murphy G.E."/>
            <person name="Leadbetter J.R."/>
            <person name="Hendrixson D.R."/>
            <person name="Briegel A."/>
            <person name="Li Z."/>
            <person name="Shi J."/>
            <person name="Tocheva E.I."/>
            <person name="Muller A."/>
            <person name="Dobro M.J."/>
            <person name="Jensen G.J."/>
        </authorList>
    </citation>
    <scope>NUCLEOTIDE SEQUENCE [LARGE SCALE GENOMIC DNA]</scope>
    <source>
        <strain evidence="2 3">DSM 6540</strain>
    </source>
</reference>
<feature type="compositionally biased region" description="Polar residues" evidence="1">
    <location>
        <begin position="61"/>
        <end position="75"/>
    </location>
</feature>
<name>F7NN79_9FIRM</name>
<dbReference type="AlphaFoldDB" id="F7NN79"/>
<protein>
    <submittedName>
        <fullName evidence="2">Uncharacterized protein</fullName>
    </submittedName>
</protein>
<keyword evidence="3" id="KW-1185">Reference proteome</keyword>
<proteinExistence type="predicted"/>
<evidence type="ECO:0000313" key="2">
    <source>
        <dbReference type="EMBL" id="EGO62503.1"/>
    </source>
</evidence>
<organism evidence="2 3">
    <name type="scientific">Acetonema longum DSM 6540</name>
    <dbReference type="NCBI Taxonomy" id="1009370"/>
    <lineage>
        <taxon>Bacteria</taxon>
        <taxon>Bacillati</taxon>
        <taxon>Bacillota</taxon>
        <taxon>Negativicutes</taxon>
        <taxon>Acetonemataceae</taxon>
        <taxon>Acetonema</taxon>
    </lineage>
</organism>
<feature type="non-terminal residue" evidence="2">
    <location>
        <position position="1"/>
    </location>
</feature>
<evidence type="ECO:0000313" key="3">
    <source>
        <dbReference type="Proteomes" id="UP000003240"/>
    </source>
</evidence>
<comment type="caution">
    <text evidence="2">The sequence shown here is derived from an EMBL/GenBank/DDBJ whole genome shotgun (WGS) entry which is preliminary data.</text>
</comment>
<dbReference type="InterPro" id="IPR010069">
    <property type="entry name" value="CdiA_FHA1_rpt"/>
</dbReference>
<feature type="non-terminal residue" evidence="2">
    <location>
        <position position="110"/>
    </location>
</feature>
<gene>
    <name evidence="2" type="ORF">ALO_17820</name>
</gene>
<sequence>TIQAHQNLTVNTGSITNQFGLITGGEVNLTADDTLANISGLISGDNVTITAGSILNQTATQTDSYQKETSPTLSNLPGRFGLASPKQEPSGKQELEQTHLLDTAGIIATG</sequence>
<feature type="compositionally biased region" description="Basic and acidic residues" evidence="1">
    <location>
        <begin position="89"/>
        <end position="99"/>
    </location>
</feature>
<dbReference type="Proteomes" id="UP000003240">
    <property type="component" value="Unassembled WGS sequence"/>
</dbReference>
<evidence type="ECO:0000256" key="1">
    <source>
        <dbReference type="SAM" id="MobiDB-lite"/>
    </source>
</evidence>
<accession>F7NN79</accession>
<dbReference type="NCBIfam" id="TIGR01731">
    <property type="entry name" value="fil_hemag_20aa"/>
    <property type="match status" value="2"/>
</dbReference>
<dbReference type="EMBL" id="AFGF01000207">
    <property type="protein sequence ID" value="EGO62503.1"/>
    <property type="molecule type" value="Genomic_DNA"/>
</dbReference>